<keyword evidence="2 7" id="KW-1003">Cell membrane</keyword>
<feature type="transmembrane region" description="Helical" evidence="7">
    <location>
        <begin position="52"/>
        <end position="73"/>
    </location>
</feature>
<proteinExistence type="inferred from homology"/>
<evidence type="ECO:0000256" key="5">
    <source>
        <dbReference type="ARBA" id="ARBA00022989"/>
    </source>
</evidence>
<keyword evidence="3" id="KW-0997">Cell inner membrane</keyword>
<name>A0A2S9GU64_9BURK</name>
<keyword evidence="6 7" id="KW-0472">Membrane</keyword>
<comment type="subcellular location">
    <subcellularLocation>
        <location evidence="1 7">Cell membrane</location>
        <topology evidence="1 7">Multi-pass membrane protein</topology>
    </subcellularLocation>
</comment>
<evidence type="ECO:0000256" key="2">
    <source>
        <dbReference type="ARBA" id="ARBA00022475"/>
    </source>
</evidence>
<dbReference type="Proteomes" id="UP000237839">
    <property type="component" value="Unassembled WGS sequence"/>
</dbReference>
<feature type="transmembrane region" description="Helical" evidence="7">
    <location>
        <begin position="154"/>
        <end position="178"/>
    </location>
</feature>
<accession>A0A2S9GU64</accession>
<sequence length="429" mass="48189">MFMTSPFIENLKSRIKSARLFGWRVTEIHSLIHFAIRRIVAGHLAQVAGSLTFTTVLALVPMLTIALAIFTAFPLFTTFRASLEAYFIQSLMPHAISSNILGYLNQFATKATRLSAYGAVALMVTSIAMLATIDRVFNQIWRVKQKRPLIKRMMVYWALITLAPLLMGVSITVTSYLFAATSDVVGALPGSKMLYTAASIIFTTCAFSLLYIIVPNRSIDWRDAAWGGLVAGVLFEIAKRIFAAFVIHIPTYTIVYGAVAIVPIFLIWIYTSWLITLFGAVIAASLPIVKYERWWHKPKPGSRFIDAIALLETLYAARARTNQAGISSWEIRQKTRFGFDEIEGLLTQMTKAGWVGRLHADEIVIKKPTPLVGSEWWVLLVNPNYLTLSQVYRLFVFETQADARLTQKVEIAIEQGLQESLEDYFLAKK</sequence>
<evidence type="ECO:0000256" key="4">
    <source>
        <dbReference type="ARBA" id="ARBA00022692"/>
    </source>
</evidence>
<reference evidence="8 9" key="1">
    <citation type="submission" date="2018-02" db="EMBL/GenBank/DDBJ databases">
        <title>Solimicrobium silvestre gen. nov., sp. nov., isolated from alpine forest soil.</title>
        <authorList>
            <person name="Margesin R."/>
            <person name="Albuquerque L."/>
            <person name="Zhang D.-C."/>
            <person name="Froufe H.J.C."/>
            <person name="Severino R."/>
            <person name="Roxo I."/>
            <person name="Egas C."/>
            <person name="Da Costa M.S."/>
        </authorList>
    </citation>
    <scope>NUCLEOTIDE SEQUENCE [LARGE SCALE GENOMIC DNA]</scope>
    <source>
        <strain evidence="8 9">S20-91</strain>
    </source>
</reference>
<evidence type="ECO:0000256" key="6">
    <source>
        <dbReference type="ARBA" id="ARBA00023136"/>
    </source>
</evidence>
<dbReference type="InterPro" id="IPR023679">
    <property type="entry name" value="UPF0761_bac"/>
</dbReference>
<organism evidence="8 9">
    <name type="scientific">Solimicrobium silvestre</name>
    <dbReference type="NCBI Taxonomy" id="2099400"/>
    <lineage>
        <taxon>Bacteria</taxon>
        <taxon>Pseudomonadati</taxon>
        <taxon>Pseudomonadota</taxon>
        <taxon>Betaproteobacteria</taxon>
        <taxon>Burkholderiales</taxon>
        <taxon>Oxalobacteraceae</taxon>
        <taxon>Solimicrobium</taxon>
    </lineage>
</organism>
<evidence type="ECO:0000256" key="1">
    <source>
        <dbReference type="ARBA" id="ARBA00004651"/>
    </source>
</evidence>
<keyword evidence="4 7" id="KW-0812">Transmembrane</keyword>
<evidence type="ECO:0000256" key="7">
    <source>
        <dbReference type="HAMAP-Rule" id="MF_00672"/>
    </source>
</evidence>
<evidence type="ECO:0000256" key="3">
    <source>
        <dbReference type="ARBA" id="ARBA00022519"/>
    </source>
</evidence>
<keyword evidence="9" id="KW-1185">Reference proteome</keyword>
<dbReference type="AlphaFoldDB" id="A0A2S9GU64"/>
<gene>
    <name evidence="8" type="ORF">S2091_4035</name>
</gene>
<dbReference type="GO" id="GO:0005886">
    <property type="term" value="C:plasma membrane"/>
    <property type="evidence" value="ECO:0007669"/>
    <property type="project" value="UniProtKB-SubCell"/>
</dbReference>
<evidence type="ECO:0000313" key="8">
    <source>
        <dbReference type="EMBL" id="PRC91250.1"/>
    </source>
</evidence>
<dbReference type="EMBL" id="PUGF01000026">
    <property type="protein sequence ID" value="PRC91250.1"/>
    <property type="molecule type" value="Genomic_DNA"/>
</dbReference>
<dbReference type="PANTHER" id="PTHR30213">
    <property type="entry name" value="INNER MEMBRANE PROTEIN YHJD"/>
    <property type="match status" value="1"/>
</dbReference>
<dbReference type="PANTHER" id="PTHR30213:SF0">
    <property type="entry name" value="UPF0761 MEMBRANE PROTEIN YIHY"/>
    <property type="match status" value="1"/>
</dbReference>
<feature type="transmembrane region" description="Helical" evidence="7">
    <location>
        <begin position="116"/>
        <end position="133"/>
    </location>
</feature>
<dbReference type="InterPro" id="IPR017039">
    <property type="entry name" value="Virul_fac_BrkB"/>
</dbReference>
<keyword evidence="5 7" id="KW-1133">Transmembrane helix</keyword>
<dbReference type="Pfam" id="PF03631">
    <property type="entry name" value="Virul_fac_BrkB"/>
    <property type="match status" value="1"/>
</dbReference>
<evidence type="ECO:0000313" key="9">
    <source>
        <dbReference type="Proteomes" id="UP000237839"/>
    </source>
</evidence>
<dbReference type="NCBIfam" id="TIGR00765">
    <property type="entry name" value="yihY_not_rbn"/>
    <property type="match status" value="1"/>
</dbReference>
<comment type="caution">
    <text evidence="7">Lacks conserved residue(s) required for the propagation of feature annotation.</text>
</comment>
<feature type="transmembrane region" description="Helical" evidence="7">
    <location>
        <begin position="193"/>
        <end position="214"/>
    </location>
</feature>
<comment type="similarity">
    <text evidence="7">Belongs to the UPF0761 family.</text>
</comment>
<protein>
    <recommendedName>
        <fullName evidence="7">UPF0761 membrane protein S2091_4035</fullName>
    </recommendedName>
</protein>
<dbReference type="HAMAP" id="MF_00672">
    <property type="entry name" value="UPF0761"/>
    <property type="match status" value="1"/>
</dbReference>
<comment type="caution">
    <text evidence="8">The sequence shown here is derived from an EMBL/GenBank/DDBJ whole genome shotgun (WGS) entry which is preliminary data.</text>
</comment>
<feature type="transmembrane region" description="Helical" evidence="7">
    <location>
        <begin position="261"/>
        <end position="289"/>
    </location>
</feature>